<feature type="transmembrane region" description="Helical" evidence="15">
    <location>
        <begin position="299"/>
        <end position="319"/>
    </location>
</feature>
<dbReference type="PANTHER" id="PTHR24421:SF10">
    <property type="entry name" value="NITRATE_NITRITE SENSOR PROTEIN NARQ"/>
    <property type="match status" value="1"/>
</dbReference>
<gene>
    <name evidence="17" type="ORF">QE424_001582</name>
</gene>
<sequence length="555" mass="60722">MQASSQVNQVGAPPPDTAQNRSPSRRSERFTSSPLDVRILITNVLPLLVGCMLGHWLPTLGHNPQLQVLWIPGPVLLGWLLFTPRSQWRGCILAACAGTVLSLLLVPLSALPRLLASLGEFAMVAMVAWLLQRWRGDRAALEDYRDLTLFLLLACVLLPLCGAWWYALALGGRGSALAPATMREFALTSSVSYLLLVPALVNVARILEAPERRHGWHWQTLGLALLLLGLLVVLWTVDWQDGVVTPLLTLAPIPLLVWALIVFGIAGASLTMVVVAVLGMQLGLEAMGPFGFWTPERNLLTGQAWTLCTGFALLFLGALSEQKLSNRIKLQRAYARLGEVTGRMLVVQEEERTRIARDLHDDVNQSLAAISIRLSTLRNHIPPAERPSVVELQDQLLSVSNDIRAISHELHPSILRFTGLASALDAFCIKRNARGRLRLRCTIEDAPRLNDEQELSLFRIVQEAVNNVDKHARASVADVLVCVRGQNVVLRVDDDGVGILASHLRRTPGLGLISMEERARLLAGTLHVGTSPLGGARIEVRFPLRDAAPRGAAGQ</sequence>
<dbReference type="GO" id="GO:0005524">
    <property type="term" value="F:ATP binding"/>
    <property type="evidence" value="ECO:0007669"/>
    <property type="project" value="UniProtKB-KW"/>
</dbReference>
<keyword evidence="5" id="KW-0597">Phosphoprotein</keyword>
<evidence type="ECO:0000256" key="3">
    <source>
        <dbReference type="ARBA" id="ARBA00012438"/>
    </source>
</evidence>
<dbReference type="PANTHER" id="PTHR24421">
    <property type="entry name" value="NITRATE/NITRITE SENSOR PROTEIN NARX-RELATED"/>
    <property type="match status" value="1"/>
</dbReference>
<feature type="region of interest" description="Disordered" evidence="14">
    <location>
        <begin position="1"/>
        <end position="30"/>
    </location>
</feature>
<proteinExistence type="predicted"/>
<feature type="transmembrane region" description="Helical" evidence="15">
    <location>
        <begin position="35"/>
        <end position="58"/>
    </location>
</feature>
<feature type="transmembrane region" description="Helical" evidence="15">
    <location>
        <begin position="255"/>
        <end position="278"/>
    </location>
</feature>
<evidence type="ECO:0000256" key="9">
    <source>
        <dbReference type="ARBA" id="ARBA00022777"/>
    </source>
</evidence>
<comment type="catalytic activity">
    <reaction evidence="1">
        <text>ATP + protein L-histidine = ADP + protein N-phospho-L-histidine.</text>
        <dbReference type="EC" id="2.7.13.3"/>
    </reaction>
</comment>
<dbReference type="GO" id="GO:0000155">
    <property type="term" value="F:phosphorelay sensor kinase activity"/>
    <property type="evidence" value="ECO:0007669"/>
    <property type="project" value="InterPro"/>
</dbReference>
<dbReference type="Gene3D" id="1.20.5.1930">
    <property type="match status" value="1"/>
</dbReference>
<dbReference type="GO" id="GO:0046983">
    <property type="term" value="F:protein dimerization activity"/>
    <property type="evidence" value="ECO:0007669"/>
    <property type="project" value="InterPro"/>
</dbReference>
<dbReference type="EMBL" id="JAUTAS010000001">
    <property type="protein sequence ID" value="MDQ1108423.1"/>
    <property type="molecule type" value="Genomic_DNA"/>
</dbReference>
<accession>A0AAP5EE39</accession>
<feature type="domain" description="Histidine kinase" evidence="16">
    <location>
        <begin position="358"/>
        <end position="546"/>
    </location>
</feature>
<evidence type="ECO:0000256" key="7">
    <source>
        <dbReference type="ARBA" id="ARBA00022692"/>
    </source>
</evidence>
<evidence type="ECO:0000256" key="14">
    <source>
        <dbReference type="SAM" id="MobiDB-lite"/>
    </source>
</evidence>
<feature type="transmembrane region" description="Helical" evidence="15">
    <location>
        <begin position="64"/>
        <end position="83"/>
    </location>
</feature>
<dbReference type="SUPFAM" id="SSF55874">
    <property type="entry name" value="ATPase domain of HSP90 chaperone/DNA topoisomerase II/histidine kinase"/>
    <property type="match status" value="1"/>
</dbReference>
<keyword evidence="6" id="KW-0808">Transferase</keyword>
<evidence type="ECO:0000313" key="17">
    <source>
        <dbReference type="EMBL" id="MDQ1108423.1"/>
    </source>
</evidence>
<dbReference type="EC" id="2.7.13.3" evidence="3"/>
<feature type="transmembrane region" description="Helical" evidence="15">
    <location>
        <begin position="114"/>
        <end position="132"/>
    </location>
</feature>
<dbReference type="GO" id="GO:0005886">
    <property type="term" value="C:plasma membrane"/>
    <property type="evidence" value="ECO:0007669"/>
    <property type="project" value="UniProtKB-SubCell"/>
</dbReference>
<dbReference type="AlphaFoldDB" id="A0AAP5EE39"/>
<organism evidence="17 18">
    <name type="scientific">Stenotrophomonas rhizophila</name>
    <dbReference type="NCBI Taxonomy" id="216778"/>
    <lineage>
        <taxon>Bacteria</taxon>
        <taxon>Pseudomonadati</taxon>
        <taxon>Pseudomonadota</taxon>
        <taxon>Gammaproteobacteria</taxon>
        <taxon>Lysobacterales</taxon>
        <taxon>Lysobacteraceae</taxon>
        <taxon>Stenotrophomonas</taxon>
    </lineage>
</organism>
<evidence type="ECO:0000256" key="13">
    <source>
        <dbReference type="ARBA" id="ARBA00023136"/>
    </source>
</evidence>
<evidence type="ECO:0000256" key="12">
    <source>
        <dbReference type="ARBA" id="ARBA00023012"/>
    </source>
</evidence>
<keyword evidence="11 15" id="KW-1133">Transmembrane helix</keyword>
<dbReference type="SMART" id="SM00387">
    <property type="entry name" value="HATPase_c"/>
    <property type="match status" value="1"/>
</dbReference>
<evidence type="ECO:0000256" key="8">
    <source>
        <dbReference type="ARBA" id="ARBA00022741"/>
    </source>
</evidence>
<keyword evidence="9 17" id="KW-0418">Kinase</keyword>
<dbReference type="InterPro" id="IPR036890">
    <property type="entry name" value="HATPase_C_sf"/>
</dbReference>
<evidence type="ECO:0000256" key="5">
    <source>
        <dbReference type="ARBA" id="ARBA00022553"/>
    </source>
</evidence>
<dbReference type="Pfam" id="PF07730">
    <property type="entry name" value="HisKA_3"/>
    <property type="match status" value="1"/>
</dbReference>
<keyword evidence="12" id="KW-0902">Two-component regulatory system</keyword>
<dbReference type="CDD" id="cd16917">
    <property type="entry name" value="HATPase_UhpB-NarQ-NarX-like"/>
    <property type="match status" value="1"/>
</dbReference>
<name>A0AAP5EE39_9GAMM</name>
<evidence type="ECO:0000256" key="4">
    <source>
        <dbReference type="ARBA" id="ARBA00022475"/>
    </source>
</evidence>
<comment type="caution">
    <text evidence="17">The sequence shown here is derived from an EMBL/GenBank/DDBJ whole genome shotgun (WGS) entry which is preliminary data.</text>
</comment>
<keyword evidence="10" id="KW-0067">ATP-binding</keyword>
<feature type="transmembrane region" description="Helical" evidence="15">
    <location>
        <begin position="90"/>
        <end position="108"/>
    </location>
</feature>
<evidence type="ECO:0000256" key="1">
    <source>
        <dbReference type="ARBA" id="ARBA00000085"/>
    </source>
</evidence>
<dbReference type="Pfam" id="PF02518">
    <property type="entry name" value="HATPase_c"/>
    <property type="match status" value="1"/>
</dbReference>
<dbReference type="InterPro" id="IPR011712">
    <property type="entry name" value="Sig_transdc_His_kin_sub3_dim/P"/>
</dbReference>
<evidence type="ECO:0000256" key="15">
    <source>
        <dbReference type="SAM" id="Phobius"/>
    </source>
</evidence>
<protein>
    <recommendedName>
        <fullName evidence="3">histidine kinase</fullName>
        <ecNumber evidence="3">2.7.13.3</ecNumber>
    </recommendedName>
</protein>
<dbReference type="Proteomes" id="UP001226084">
    <property type="component" value="Unassembled WGS sequence"/>
</dbReference>
<dbReference type="PROSITE" id="PS50109">
    <property type="entry name" value="HIS_KIN"/>
    <property type="match status" value="1"/>
</dbReference>
<dbReference type="InterPro" id="IPR007895">
    <property type="entry name" value="MASE1"/>
</dbReference>
<dbReference type="InterPro" id="IPR050482">
    <property type="entry name" value="Sensor_HK_TwoCompSys"/>
</dbReference>
<keyword evidence="13 15" id="KW-0472">Membrane</keyword>
<keyword evidence="4" id="KW-1003">Cell membrane</keyword>
<keyword evidence="7 15" id="KW-0812">Transmembrane</keyword>
<evidence type="ECO:0000256" key="11">
    <source>
        <dbReference type="ARBA" id="ARBA00022989"/>
    </source>
</evidence>
<dbReference type="Gene3D" id="3.30.565.10">
    <property type="entry name" value="Histidine kinase-like ATPase, C-terminal domain"/>
    <property type="match status" value="1"/>
</dbReference>
<evidence type="ECO:0000259" key="16">
    <source>
        <dbReference type="PROSITE" id="PS50109"/>
    </source>
</evidence>
<evidence type="ECO:0000256" key="2">
    <source>
        <dbReference type="ARBA" id="ARBA00004651"/>
    </source>
</evidence>
<keyword evidence="8" id="KW-0547">Nucleotide-binding</keyword>
<evidence type="ECO:0000313" key="18">
    <source>
        <dbReference type="Proteomes" id="UP001226084"/>
    </source>
</evidence>
<comment type="subcellular location">
    <subcellularLocation>
        <location evidence="2">Cell membrane</location>
        <topology evidence="2">Multi-pass membrane protein</topology>
    </subcellularLocation>
</comment>
<feature type="transmembrane region" description="Helical" evidence="15">
    <location>
        <begin position="144"/>
        <end position="165"/>
    </location>
</feature>
<dbReference type="InterPro" id="IPR003594">
    <property type="entry name" value="HATPase_dom"/>
</dbReference>
<feature type="transmembrane region" description="Helical" evidence="15">
    <location>
        <begin position="216"/>
        <end position="235"/>
    </location>
</feature>
<dbReference type="InterPro" id="IPR005467">
    <property type="entry name" value="His_kinase_dom"/>
</dbReference>
<evidence type="ECO:0000256" key="6">
    <source>
        <dbReference type="ARBA" id="ARBA00022679"/>
    </source>
</evidence>
<dbReference type="Pfam" id="PF05231">
    <property type="entry name" value="MASE1"/>
    <property type="match status" value="1"/>
</dbReference>
<feature type="transmembrane region" description="Helical" evidence="15">
    <location>
        <begin position="185"/>
        <end position="204"/>
    </location>
</feature>
<reference evidence="17" key="1">
    <citation type="submission" date="2023-07" db="EMBL/GenBank/DDBJ databases">
        <title>Functional and genomic diversity of the sorghum phyllosphere microbiome.</title>
        <authorList>
            <person name="Shade A."/>
        </authorList>
    </citation>
    <scope>NUCLEOTIDE SEQUENCE</scope>
    <source>
        <strain evidence="17">SORGH_AS_0457</strain>
    </source>
</reference>
<evidence type="ECO:0000256" key="10">
    <source>
        <dbReference type="ARBA" id="ARBA00022840"/>
    </source>
</evidence>